<name>A0A409Y907_9AGAR</name>
<organism evidence="6 7">
    <name type="scientific">Panaeolus cyanescens</name>
    <dbReference type="NCBI Taxonomy" id="181874"/>
    <lineage>
        <taxon>Eukaryota</taxon>
        <taxon>Fungi</taxon>
        <taxon>Dikarya</taxon>
        <taxon>Basidiomycota</taxon>
        <taxon>Agaricomycotina</taxon>
        <taxon>Agaricomycetes</taxon>
        <taxon>Agaricomycetidae</taxon>
        <taxon>Agaricales</taxon>
        <taxon>Agaricineae</taxon>
        <taxon>Galeropsidaceae</taxon>
        <taxon>Panaeolus</taxon>
    </lineage>
</organism>
<protein>
    <recommendedName>
        <fullName evidence="2">glutathione transferase</fullName>
        <ecNumber evidence="2">2.5.1.18</ecNumber>
    </recommendedName>
</protein>
<dbReference type="SFLD" id="SFLDG01150">
    <property type="entry name" value="Main.1:_Beta-like"/>
    <property type="match status" value="1"/>
</dbReference>
<comment type="caution">
    <text evidence="6">The sequence shown here is derived from an EMBL/GenBank/DDBJ whole genome shotgun (WGS) entry which is preliminary data.</text>
</comment>
<comment type="similarity">
    <text evidence="1">Belongs to the GST superfamily.</text>
</comment>
<comment type="catalytic activity">
    <reaction evidence="4">
        <text>RX + glutathione = an S-substituted glutathione + a halide anion + H(+)</text>
        <dbReference type="Rhea" id="RHEA:16437"/>
        <dbReference type="ChEBI" id="CHEBI:15378"/>
        <dbReference type="ChEBI" id="CHEBI:16042"/>
        <dbReference type="ChEBI" id="CHEBI:17792"/>
        <dbReference type="ChEBI" id="CHEBI:57925"/>
        <dbReference type="ChEBI" id="CHEBI:90779"/>
        <dbReference type="EC" id="2.5.1.18"/>
    </reaction>
</comment>
<dbReference type="EC" id="2.5.1.18" evidence="2"/>
<gene>
    <name evidence="6" type="ORF">CVT24_005203</name>
</gene>
<accession>A0A409Y907</accession>
<dbReference type="FunFam" id="3.40.30.10:FF:000156">
    <property type="entry name" value="Glutathione S-transferase 1"/>
    <property type="match status" value="1"/>
</dbReference>
<evidence type="ECO:0000256" key="4">
    <source>
        <dbReference type="ARBA" id="ARBA00047960"/>
    </source>
</evidence>
<dbReference type="SUPFAM" id="SSF47616">
    <property type="entry name" value="GST C-terminal domain-like"/>
    <property type="match status" value="1"/>
</dbReference>
<evidence type="ECO:0000256" key="1">
    <source>
        <dbReference type="ARBA" id="ARBA00007409"/>
    </source>
</evidence>
<dbReference type="FunCoup" id="A0A409Y907">
    <property type="interactions" value="257"/>
</dbReference>
<dbReference type="PROSITE" id="PS50404">
    <property type="entry name" value="GST_NTER"/>
    <property type="match status" value="1"/>
</dbReference>
<dbReference type="Pfam" id="PF02798">
    <property type="entry name" value="GST_N"/>
    <property type="match status" value="1"/>
</dbReference>
<dbReference type="AlphaFoldDB" id="A0A409Y907"/>
<keyword evidence="3" id="KW-0808">Transferase</keyword>
<dbReference type="SUPFAM" id="SSF52833">
    <property type="entry name" value="Thioredoxin-like"/>
    <property type="match status" value="1"/>
</dbReference>
<dbReference type="InterPro" id="IPR004045">
    <property type="entry name" value="Glutathione_S-Trfase_N"/>
</dbReference>
<dbReference type="Gene3D" id="3.40.30.10">
    <property type="entry name" value="Glutaredoxin"/>
    <property type="match status" value="1"/>
</dbReference>
<dbReference type="GO" id="GO:0005737">
    <property type="term" value="C:cytoplasm"/>
    <property type="evidence" value="ECO:0007669"/>
    <property type="project" value="UniProtKB-ARBA"/>
</dbReference>
<dbReference type="Proteomes" id="UP000284842">
    <property type="component" value="Unassembled WGS sequence"/>
</dbReference>
<dbReference type="EMBL" id="NHTK01001351">
    <property type="protein sequence ID" value="PPQ99625.1"/>
    <property type="molecule type" value="Genomic_DNA"/>
</dbReference>
<evidence type="ECO:0000256" key="3">
    <source>
        <dbReference type="ARBA" id="ARBA00022679"/>
    </source>
</evidence>
<feature type="domain" description="GST N-terminal" evidence="5">
    <location>
        <begin position="7"/>
        <end position="88"/>
    </location>
</feature>
<dbReference type="SFLD" id="SFLDS00019">
    <property type="entry name" value="Glutathione_Transferase_(cytos"/>
    <property type="match status" value="1"/>
</dbReference>
<dbReference type="InterPro" id="IPR040079">
    <property type="entry name" value="Glutathione_S-Trfase"/>
</dbReference>
<dbReference type="InterPro" id="IPR036249">
    <property type="entry name" value="Thioredoxin-like_sf"/>
</dbReference>
<evidence type="ECO:0000256" key="2">
    <source>
        <dbReference type="ARBA" id="ARBA00012452"/>
    </source>
</evidence>
<dbReference type="SFLD" id="SFLDG00358">
    <property type="entry name" value="Main_(cytGST)"/>
    <property type="match status" value="1"/>
</dbReference>
<evidence type="ECO:0000313" key="7">
    <source>
        <dbReference type="Proteomes" id="UP000284842"/>
    </source>
</evidence>
<evidence type="ECO:0000313" key="6">
    <source>
        <dbReference type="EMBL" id="PPQ99625.1"/>
    </source>
</evidence>
<dbReference type="Gene3D" id="1.20.1050.10">
    <property type="match status" value="1"/>
</dbReference>
<dbReference type="PANTHER" id="PTHR44051:SF9">
    <property type="entry name" value="GLUTATHIONE S-TRANSFERASE 1"/>
    <property type="match status" value="1"/>
</dbReference>
<proteinExistence type="inferred from homology"/>
<evidence type="ECO:0000259" key="5">
    <source>
        <dbReference type="PROSITE" id="PS50404"/>
    </source>
</evidence>
<dbReference type="CDD" id="cd03046">
    <property type="entry name" value="GST_N_GTT1_like"/>
    <property type="match status" value="1"/>
</dbReference>
<dbReference type="OrthoDB" id="2098326at2759"/>
<keyword evidence="7" id="KW-1185">Reference proteome</keyword>
<dbReference type="InterPro" id="IPR036282">
    <property type="entry name" value="Glutathione-S-Trfase_C_sf"/>
</dbReference>
<dbReference type="InParanoid" id="A0A409Y907"/>
<reference evidence="6 7" key="1">
    <citation type="journal article" date="2018" name="Evol. Lett.">
        <title>Horizontal gene cluster transfer increased hallucinogenic mushroom diversity.</title>
        <authorList>
            <person name="Reynolds H.T."/>
            <person name="Vijayakumar V."/>
            <person name="Gluck-Thaler E."/>
            <person name="Korotkin H.B."/>
            <person name="Matheny P.B."/>
            <person name="Slot J.C."/>
        </authorList>
    </citation>
    <scope>NUCLEOTIDE SEQUENCE [LARGE SCALE GENOMIC DNA]</scope>
    <source>
        <strain evidence="6 7">2629</strain>
    </source>
</reference>
<dbReference type="GO" id="GO:0004364">
    <property type="term" value="F:glutathione transferase activity"/>
    <property type="evidence" value="ECO:0007669"/>
    <property type="project" value="UniProtKB-EC"/>
</dbReference>
<sequence length="239" mass="27376">MSSPPPESQIVVHHLADSRSQRILWLLEELELSYEIKKYERTQQRRAPNELYDIHPLGKSPVITDGDLTIAESGAIVEYLLEKYGTEKNKVKVGTPEWQDNLYFTHYAEGSVQPLLVRKLMFTMIPENAPVLMQPVLHAVFHKLNSKLTDPELQLHATLIEKHLQKIKDTADTKDWFAGGEHPTSADFMMSFTLEVFVRRSPEHVGPLIKAYVKRLQSRPAYKRAVEKGGQSLYLLEDS</sequence>
<dbReference type="PANTHER" id="PTHR44051">
    <property type="entry name" value="GLUTATHIONE S-TRANSFERASE-RELATED"/>
    <property type="match status" value="1"/>
</dbReference>
<dbReference type="GO" id="GO:0004602">
    <property type="term" value="F:glutathione peroxidase activity"/>
    <property type="evidence" value="ECO:0007669"/>
    <property type="project" value="UniProtKB-ARBA"/>
</dbReference>
<dbReference type="STRING" id="181874.A0A409Y907"/>